<feature type="domain" description="BRCA2 OB1" evidence="6">
    <location>
        <begin position="416"/>
        <end position="526"/>
    </location>
</feature>
<keyword evidence="4" id="KW-0233">DNA recombination</keyword>
<protein>
    <submittedName>
        <fullName evidence="8">Uncharacterized protein</fullName>
    </submittedName>
</protein>
<keyword evidence="2" id="KW-0227">DNA damage</keyword>
<evidence type="ECO:0000256" key="3">
    <source>
        <dbReference type="ARBA" id="ARBA00023125"/>
    </source>
</evidence>
<evidence type="ECO:0000259" key="7">
    <source>
        <dbReference type="Pfam" id="PF09169"/>
    </source>
</evidence>
<keyword evidence="3" id="KW-0238">DNA-binding</keyword>
<gene>
    <name evidence="8" type="ORF">HHI36_020623</name>
</gene>
<name>A0ABD2NAW3_9CUCU</name>
<comment type="caution">
    <text evidence="8">The sequence shown here is derived from an EMBL/GenBank/DDBJ whole genome shotgun (WGS) entry which is preliminary data.</text>
</comment>
<accession>A0ABD2NAW3</accession>
<feature type="domain" description="Breast cancer type 2 susceptibility protein helical" evidence="7">
    <location>
        <begin position="300"/>
        <end position="410"/>
    </location>
</feature>
<dbReference type="Pfam" id="PF09103">
    <property type="entry name" value="BRCA-2_OB1"/>
    <property type="match status" value="1"/>
</dbReference>
<evidence type="ECO:0000313" key="9">
    <source>
        <dbReference type="Proteomes" id="UP001516400"/>
    </source>
</evidence>
<keyword evidence="5" id="KW-0234">DNA repair</keyword>
<dbReference type="InterPro" id="IPR002093">
    <property type="entry name" value="BRCA2_repeat"/>
</dbReference>
<dbReference type="Proteomes" id="UP001516400">
    <property type="component" value="Unassembled WGS sequence"/>
</dbReference>
<dbReference type="PANTHER" id="PTHR11289">
    <property type="entry name" value="BREAST CANCER TYPE 2 SUSCEPTIBILITY PROTEIN BRCA2"/>
    <property type="match status" value="1"/>
</dbReference>
<dbReference type="EMBL" id="JABFTP020000083">
    <property type="protein sequence ID" value="KAL3275886.1"/>
    <property type="molecule type" value="Genomic_DNA"/>
</dbReference>
<dbReference type="SUPFAM" id="SSF50249">
    <property type="entry name" value="Nucleic acid-binding proteins"/>
    <property type="match status" value="2"/>
</dbReference>
<dbReference type="InterPro" id="IPR015252">
    <property type="entry name" value="BRCA2_hlx"/>
</dbReference>
<dbReference type="Pfam" id="PF09169">
    <property type="entry name" value="BRCA-2_helical"/>
    <property type="match status" value="1"/>
</dbReference>
<dbReference type="GO" id="GO:0003677">
    <property type="term" value="F:DNA binding"/>
    <property type="evidence" value="ECO:0007669"/>
    <property type="project" value="UniProtKB-KW"/>
</dbReference>
<dbReference type="GO" id="GO:0006281">
    <property type="term" value="P:DNA repair"/>
    <property type="evidence" value="ECO:0007669"/>
    <property type="project" value="UniProtKB-KW"/>
</dbReference>
<evidence type="ECO:0000256" key="2">
    <source>
        <dbReference type="ARBA" id="ARBA00022763"/>
    </source>
</evidence>
<sequence length="676" mass="77181">MPVSDILKDNSNLNDSNIENEICSKISLTSDLLFRKENPQNLSEVTNIPQFSTASGRKIKIPPKSLLTVHQIFKDIPNMDNLKAGEVHDNYSKNSEFPQKDSNNLKCDERVKKEDTTPLRKIPLKKLGSTSRKNGKISETALNRAKSLFGDMNFDDLPKSVVNISGVGSPKFTSSTLIRPRKIETQHISSNFLSTPIKKSFSEKIDCLTDFHQEHTCPFLIQKPTGGDLASWIEELDRQKLVLEKKLALISEKQEVIKVQMNASSNINEVRSQPFIKKINKSNLRDVCNLALNSESISSVNNVILQINPQNAALIHFNGNWSDVAVVTIEGCTLVPNQQGFIGVSEVEPAFLSMPDIKSSLIPKGWIKNHYKWIVWKLASYERFFPSVLGGCFTIDSVIKQLKYRYCREIFHAQRPALRKIYELDDIPQKRMILCISNIFKNGNNIELELTDGWYSIRTIIDEPLCHQVNIKKIQIGFKLVISGAELIGCEGCHPLETQEAQKVRLKINFNATRRAAWFTRMGYQKNPMPFLIQLRGANDMGGMIGGVKMYVVRSYPLIFREKSEESTSDVWRNRNAEFRMVQEFENKCFNNYEEMSIGDKIGNVNSIRKRNVTAVFQMKVIDVLGDSSKLYKCTFWDATDFHVQQLEENQVILVYSLSLRSNYELSCNKKHVLRF</sequence>
<dbReference type="Gene3D" id="2.40.50.140">
    <property type="entry name" value="Nucleic acid-binding proteins"/>
    <property type="match status" value="2"/>
</dbReference>
<evidence type="ECO:0000256" key="1">
    <source>
        <dbReference type="ARBA" id="ARBA00022737"/>
    </source>
</evidence>
<dbReference type="InterPro" id="IPR036315">
    <property type="entry name" value="BRCA2_hlx_sf"/>
</dbReference>
<dbReference type="PANTHER" id="PTHR11289:SF0">
    <property type="entry name" value="BREAST CANCER TYPE 2 SUSCEPTIBILITY PROTEIN"/>
    <property type="match status" value="1"/>
</dbReference>
<dbReference type="InterPro" id="IPR012340">
    <property type="entry name" value="NA-bd_OB-fold"/>
</dbReference>
<reference evidence="8 9" key="1">
    <citation type="journal article" date="2021" name="BMC Biol.">
        <title>Horizontally acquired antibacterial genes associated with adaptive radiation of ladybird beetles.</title>
        <authorList>
            <person name="Li H.S."/>
            <person name="Tang X.F."/>
            <person name="Huang Y.H."/>
            <person name="Xu Z.Y."/>
            <person name="Chen M.L."/>
            <person name="Du X.Y."/>
            <person name="Qiu B.Y."/>
            <person name="Chen P.T."/>
            <person name="Zhang W."/>
            <person name="Slipinski A."/>
            <person name="Escalona H.E."/>
            <person name="Waterhouse R.M."/>
            <person name="Zwick A."/>
            <person name="Pang H."/>
        </authorList>
    </citation>
    <scope>NUCLEOTIDE SEQUENCE [LARGE SCALE GENOMIC DNA]</scope>
    <source>
        <strain evidence="8">SYSU2018</strain>
    </source>
</reference>
<dbReference type="InterPro" id="IPR015525">
    <property type="entry name" value="BRCA2"/>
</dbReference>
<keyword evidence="1" id="KW-0677">Repeat</keyword>
<proteinExistence type="predicted"/>
<dbReference type="SUPFAM" id="SSF81872">
    <property type="entry name" value="BRCA2 helical domain"/>
    <property type="match status" value="1"/>
</dbReference>
<dbReference type="PROSITE" id="PS50138">
    <property type="entry name" value="BRCA2_REPEAT"/>
    <property type="match status" value="1"/>
</dbReference>
<evidence type="ECO:0000256" key="5">
    <source>
        <dbReference type="ARBA" id="ARBA00023204"/>
    </source>
</evidence>
<evidence type="ECO:0000313" key="8">
    <source>
        <dbReference type="EMBL" id="KAL3275886.1"/>
    </source>
</evidence>
<dbReference type="InterPro" id="IPR015187">
    <property type="entry name" value="BRCA2_OB_1"/>
</dbReference>
<dbReference type="AlphaFoldDB" id="A0ABD2NAW3"/>
<organism evidence="8 9">
    <name type="scientific">Cryptolaemus montrouzieri</name>
    <dbReference type="NCBI Taxonomy" id="559131"/>
    <lineage>
        <taxon>Eukaryota</taxon>
        <taxon>Metazoa</taxon>
        <taxon>Ecdysozoa</taxon>
        <taxon>Arthropoda</taxon>
        <taxon>Hexapoda</taxon>
        <taxon>Insecta</taxon>
        <taxon>Pterygota</taxon>
        <taxon>Neoptera</taxon>
        <taxon>Endopterygota</taxon>
        <taxon>Coleoptera</taxon>
        <taxon>Polyphaga</taxon>
        <taxon>Cucujiformia</taxon>
        <taxon>Coccinelloidea</taxon>
        <taxon>Coccinellidae</taxon>
        <taxon>Scymninae</taxon>
        <taxon>Scymnini</taxon>
        <taxon>Cryptolaemus</taxon>
    </lineage>
</organism>
<keyword evidence="9" id="KW-1185">Reference proteome</keyword>
<evidence type="ECO:0000259" key="6">
    <source>
        <dbReference type="Pfam" id="PF09103"/>
    </source>
</evidence>
<evidence type="ECO:0000256" key="4">
    <source>
        <dbReference type="ARBA" id="ARBA00023172"/>
    </source>
</evidence>
<dbReference type="GO" id="GO:0006310">
    <property type="term" value="P:DNA recombination"/>
    <property type="evidence" value="ECO:0007669"/>
    <property type="project" value="UniProtKB-KW"/>
</dbReference>